<dbReference type="EMBL" id="JMFG01000008">
    <property type="protein sequence ID" value="KDA54368.1"/>
    <property type="molecule type" value="Genomic_DNA"/>
</dbReference>
<feature type="transmembrane region" description="Helical" evidence="1">
    <location>
        <begin position="484"/>
        <end position="505"/>
    </location>
</feature>
<dbReference type="InterPro" id="IPR006674">
    <property type="entry name" value="HD_domain"/>
</dbReference>
<feature type="transmembrane region" description="Helical" evidence="1">
    <location>
        <begin position="308"/>
        <end position="328"/>
    </location>
</feature>
<feature type="transmembrane region" description="Helical" evidence="1">
    <location>
        <begin position="385"/>
        <end position="409"/>
    </location>
</feature>
<dbReference type="Gene3D" id="1.10.3210.10">
    <property type="entry name" value="Hypothetical protein af1432"/>
    <property type="match status" value="1"/>
</dbReference>
<keyword evidence="1" id="KW-0472">Membrane</keyword>
<dbReference type="OrthoDB" id="9806952at2"/>
<dbReference type="Pfam" id="PF01966">
    <property type="entry name" value="HD"/>
    <property type="match status" value="1"/>
</dbReference>
<keyword evidence="4" id="KW-1185">Reference proteome</keyword>
<dbReference type="InterPro" id="IPR052722">
    <property type="entry name" value="PgpH_phosphodiesterase"/>
</dbReference>
<keyword evidence="1" id="KW-1133">Transmembrane helix</keyword>
<evidence type="ECO:0000313" key="3">
    <source>
        <dbReference type="EMBL" id="KDA54368.1"/>
    </source>
</evidence>
<dbReference type="NCBIfam" id="TIGR00277">
    <property type="entry name" value="HDIG"/>
    <property type="match status" value="1"/>
</dbReference>
<dbReference type="Pfam" id="PF07697">
    <property type="entry name" value="7TMR-HDED"/>
    <property type="match status" value="1"/>
</dbReference>
<dbReference type="Proteomes" id="UP000027284">
    <property type="component" value="Unassembled WGS sequence"/>
</dbReference>
<feature type="transmembrane region" description="Helical" evidence="1">
    <location>
        <begin position="340"/>
        <end position="364"/>
    </location>
</feature>
<feature type="domain" description="HD/PDEase" evidence="2">
    <location>
        <begin position="534"/>
        <end position="693"/>
    </location>
</feature>
<dbReference type="InterPro" id="IPR006675">
    <property type="entry name" value="HDIG_dom"/>
</dbReference>
<dbReference type="STRING" id="1312852.EG19_11675"/>
<evidence type="ECO:0000313" key="4">
    <source>
        <dbReference type="Proteomes" id="UP000027284"/>
    </source>
</evidence>
<sequence>MKLPKLFSGAKEIKPRRESGEWGQKRRRFLAQAWLIGPAFVVFTTLLIAPRQKAHYPLLKAGDIAPTDVVIYRDVTLPDVESTEQKRRRAGLDVPPVYVFDPEVSEQVKAKLTAIVAAGQKAEHQDLSRLASELSQVAGQRLETGEVLALRSLRFSQEVLLALLDVVDQVYRQGVVEDRVELLRWADKGVTVKEAGTDKEQLQLDVFRFIDAATLAETLEQRLAALRVVDRQHRKALASLLARLMPPNVILDRGETLSRRMRAAASVEEVSVHLNRGRVLLRRGDEVTPQVARLLESLAASSQGPRSVWPMLGGFGMASLLALMWFFYFRREPVAETERLVRYGSVLVVLFLALVVEAAVGFVVSRVAAAVIREPFNQVAVYWPVLPHATGPILASLMFGLSVGVLFAASQAVLVSLMLAFPGHTVAYSLLAAVAAAFATQKVKERNALTRVGLFLAGFNVFCAVALSLHSLPNPQIQEVSAHAATAALGGIMAAVLASFFLPVLESATGTITDIRLLELSNPNLPLLRRLATEAPGTFQHSLAMANLAEAAAEAIGANPLLARVCCYYHDIGKLMRPEYFIENQRGGPNPHDHLSPWMSALIVEKHVKDGLELARQYKLPEPIREAIATHHGTKLIHFFYNRAKQQETPDKGEVEEQEFRYKGPKPKSKEMGIILLADAVEAAARTLTEATPGRVQSMIDQVIKKVLEDGQLDECELTLKDLEKISAAFSWVITSAGHHRIDYPGFDFNRRGNGR</sequence>
<protein>
    <recommendedName>
        <fullName evidence="2">HD/PDEase domain-containing protein</fullName>
    </recommendedName>
</protein>
<dbReference type="Pfam" id="PF07698">
    <property type="entry name" value="7TM-7TMR_HD"/>
    <property type="match status" value="1"/>
</dbReference>
<dbReference type="SUPFAM" id="SSF109604">
    <property type="entry name" value="HD-domain/PDEase-like"/>
    <property type="match status" value="1"/>
</dbReference>
<dbReference type="SMART" id="SM00471">
    <property type="entry name" value="HDc"/>
    <property type="match status" value="1"/>
</dbReference>
<feature type="transmembrane region" description="Helical" evidence="1">
    <location>
        <begin position="452"/>
        <end position="472"/>
    </location>
</feature>
<organism evidence="3 4">
    <name type="scientific">Thermoanaerobaculum aquaticum</name>
    <dbReference type="NCBI Taxonomy" id="1312852"/>
    <lineage>
        <taxon>Bacteria</taxon>
        <taxon>Pseudomonadati</taxon>
        <taxon>Acidobacteriota</taxon>
        <taxon>Thermoanaerobaculia</taxon>
        <taxon>Thermoanaerobaculales</taxon>
        <taxon>Thermoanaerobaculaceae</taxon>
        <taxon>Thermoanaerobaculum</taxon>
    </lineage>
</organism>
<dbReference type="PANTHER" id="PTHR36442">
    <property type="entry name" value="CYCLIC-DI-AMP PHOSPHODIESTERASE PGPH"/>
    <property type="match status" value="1"/>
</dbReference>
<dbReference type="InterPro" id="IPR011621">
    <property type="entry name" value="Metal-dep_PHydrolase_7TM_intra"/>
</dbReference>
<evidence type="ECO:0000256" key="1">
    <source>
        <dbReference type="SAM" id="Phobius"/>
    </source>
</evidence>
<accession>A0A062XU57</accession>
<proteinExistence type="predicted"/>
<keyword evidence="1" id="KW-0812">Transmembrane</keyword>
<dbReference type="CDD" id="cd00077">
    <property type="entry name" value="HDc"/>
    <property type="match status" value="1"/>
</dbReference>
<dbReference type="InterPro" id="IPR011624">
    <property type="entry name" value="Metal-dep_PHydrolase_7TM_extra"/>
</dbReference>
<feature type="transmembrane region" description="Helical" evidence="1">
    <location>
        <begin position="415"/>
        <end position="440"/>
    </location>
</feature>
<feature type="transmembrane region" description="Helical" evidence="1">
    <location>
        <begin position="29"/>
        <end position="49"/>
    </location>
</feature>
<dbReference type="PANTHER" id="PTHR36442:SF1">
    <property type="entry name" value="CYCLIC-DI-AMP PHOSPHODIESTERASE PGPH"/>
    <property type="match status" value="1"/>
</dbReference>
<dbReference type="InterPro" id="IPR003607">
    <property type="entry name" value="HD/PDEase_dom"/>
</dbReference>
<dbReference type="AlphaFoldDB" id="A0A062XU57"/>
<dbReference type="RefSeq" id="WP_038047616.1">
    <property type="nucleotide sequence ID" value="NZ_JMFG01000008.1"/>
</dbReference>
<reference evidence="3 4" key="1">
    <citation type="submission" date="2014-04" db="EMBL/GenBank/DDBJ databases">
        <title>The Genome Sequence of Thermoanaerobaculum aquaticum MP-01, The First Cultivated Group 23 Acidobacterium.</title>
        <authorList>
            <person name="Stamps B.W."/>
            <person name="Losey N.A."/>
            <person name="Lawson P.A."/>
            <person name="Stevenson B.S."/>
        </authorList>
    </citation>
    <scope>NUCLEOTIDE SEQUENCE [LARGE SCALE GENOMIC DNA]</scope>
    <source>
        <strain evidence="3 4">MP-01</strain>
    </source>
</reference>
<gene>
    <name evidence="3" type="ORF">EG19_11675</name>
</gene>
<name>A0A062XU57_9BACT</name>
<comment type="caution">
    <text evidence="3">The sequence shown here is derived from an EMBL/GenBank/DDBJ whole genome shotgun (WGS) entry which is preliminary data.</text>
</comment>
<evidence type="ECO:0000259" key="2">
    <source>
        <dbReference type="SMART" id="SM00471"/>
    </source>
</evidence>